<accession>A0A6C0R9T9</accession>
<keyword evidence="2 6" id="KW-0489">Methyltransferase</keyword>
<evidence type="ECO:0000256" key="3">
    <source>
        <dbReference type="ARBA" id="ARBA00022679"/>
    </source>
</evidence>
<keyword evidence="3 6" id="KW-0808">Transferase</keyword>
<evidence type="ECO:0000256" key="2">
    <source>
        <dbReference type="ARBA" id="ARBA00022603"/>
    </source>
</evidence>
<evidence type="ECO:0000256" key="1">
    <source>
        <dbReference type="ARBA" id="ARBA00022490"/>
    </source>
</evidence>
<comment type="catalytic activity">
    <reaction evidence="6">
        <text>adenosine(37) in tRNA1(Val) + S-adenosyl-L-methionine = N(6)-methyladenosine(37) in tRNA1(Val) + S-adenosyl-L-homocysteine + H(+)</text>
        <dbReference type="Rhea" id="RHEA:43160"/>
        <dbReference type="Rhea" id="RHEA-COMP:10369"/>
        <dbReference type="Rhea" id="RHEA-COMP:10370"/>
        <dbReference type="ChEBI" id="CHEBI:15378"/>
        <dbReference type="ChEBI" id="CHEBI:57856"/>
        <dbReference type="ChEBI" id="CHEBI:59789"/>
        <dbReference type="ChEBI" id="CHEBI:74411"/>
        <dbReference type="ChEBI" id="CHEBI:74449"/>
        <dbReference type="EC" id="2.1.1.223"/>
    </reaction>
</comment>
<dbReference type="GO" id="GO:0016430">
    <property type="term" value="F:tRNA (adenine-N6)-methyltransferase activity"/>
    <property type="evidence" value="ECO:0007669"/>
    <property type="project" value="UniProtKB-UniRule"/>
</dbReference>
<dbReference type="AlphaFoldDB" id="A0A6C0R9T9"/>
<evidence type="ECO:0000313" key="8">
    <source>
        <dbReference type="EMBL" id="QIA06897.1"/>
    </source>
</evidence>
<comment type="similarity">
    <text evidence="6">Belongs to the methyltransferase superfamily. tRNA (adenine-N(6)-)-methyltransferase family.</text>
</comment>
<keyword evidence="9" id="KW-1185">Reference proteome</keyword>
<dbReference type="Gene3D" id="3.40.50.150">
    <property type="entry name" value="Vaccinia Virus protein VP39"/>
    <property type="match status" value="1"/>
</dbReference>
<evidence type="ECO:0000259" key="7">
    <source>
        <dbReference type="Pfam" id="PF05175"/>
    </source>
</evidence>
<evidence type="ECO:0000256" key="4">
    <source>
        <dbReference type="ARBA" id="ARBA00022691"/>
    </source>
</evidence>
<dbReference type="InterPro" id="IPR050210">
    <property type="entry name" value="tRNA_Adenine-N(6)_MTase"/>
</dbReference>
<dbReference type="EC" id="2.1.1.223" evidence="6"/>
<name>A0A6C0R9T9_9BACT</name>
<dbReference type="InterPro" id="IPR022882">
    <property type="entry name" value="tRNA_adenine-N6_MeTrfase"/>
</dbReference>
<gene>
    <name evidence="8" type="ORF">G0Q07_03725</name>
</gene>
<reference evidence="8 9" key="1">
    <citation type="submission" date="2020-02" db="EMBL/GenBank/DDBJ databases">
        <title>Genome sequencing for Draconibacterium sp. strain M1.</title>
        <authorList>
            <person name="Park S.-J."/>
        </authorList>
    </citation>
    <scope>NUCLEOTIDE SEQUENCE [LARGE SCALE GENOMIC DNA]</scope>
    <source>
        <strain evidence="8 9">M1</strain>
    </source>
</reference>
<evidence type="ECO:0000313" key="9">
    <source>
        <dbReference type="Proteomes" id="UP000474630"/>
    </source>
</evidence>
<dbReference type="HAMAP" id="MF_01872">
    <property type="entry name" value="tRNA_methyltr_YfiC"/>
    <property type="match status" value="1"/>
</dbReference>
<dbReference type="GO" id="GO:0008033">
    <property type="term" value="P:tRNA processing"/>
    <property type="evidence" value="ECO:0007669"/>
    <property type="project" value="UniProtKB-UniRule"/>
</dbReference>
<keyword evidence="4 6" id="KW-0949">S-adenosyl-L-methionine</keyword>
<dbReference type="GO" id="GO:0003676">
    <property type="term" value="F:nucleic acid binding"/>
    <property type="evidence" value="ECO:0007669"/>
    <property type="project" value="InterPro"/>
</dbReference>
<dbReference type="PANTHER" id="PTHR47739:SF1">
    <property type="entry name" value="TRNA1(VAL) (ADENINE(37)-N6)-METHYLTRANSFERASE"/>
    <property type="match status" value="1"/>
</dbReference>
<dbReference type="InterPro" id="IPR007848">
    <property type="entry name" value="Small_mtfrase_dom"/>
</dbReference>
<comment type="function">
    <text evidence="6">Specifically methylates the adenine in position 37 of tRNA(1)(Val) (anticodon cmo5UAC).</text>
</comment>
<dbReference type="PRINTS" id="PR00507">
    <property type="entry name" value="N12N6MTFRASE"/>
</dbReference>
<dbReference type="PROSITE" id="PS00092">
    <property type="entry name" value="N6_MTASE"/>
    <property type="match status" value="1"/>
</dbReference>
<keyword evidence="1 6" id="KW-0963">Cytoplasm</keyword>
<dbReference type="PANTHER" id="PTHR47739">
    <property type="entry name" value="TRNA1(VAL) (ADENINE(37)-N6)-METHYLTRANSFERASE"/>
    <property type="match status" value="1"/>
</dbReference>
<dbReference type="SUPFAM" id="SSF53335">
    <property type="entry name" value="S-adenosyl-L-methionine-dependent methyltransferases"/>
    <property type="match status" value="1"/>
</dbReference>
<evidence type="ECO:0000256" key="5">
    <source>
        <dbReference type="ARBA" id="ARBA00022694"/>
    </source>
</evidence>
<organism evidence="8 9">
    <name type="scientific">Draconibacterium halophilum</name>
    <dbReference type="NCBI Taxonomy" id="2706887"/>
    <lineage>
        <taxon>Bacteria</taxon>
        <taxon>Pseudomonadati</taxon>
        <taxon>Bacteroidota</taxon>
        <taxon>Bacteroidia</taxon>
        <taxon>Marinilabiliales</taxon>
        <taxon>Prolixibacteraceae</taxon>
        <taxon>Draconibacterium</taxon>
    </lineage>
</organism>
<proteinExistence type="inferred from homology"/>
<dbReference type="Pfam" id="PF05175">
    <property type="entry name" value="MTS"/>
    <property type="match status" value="1"/>
</dbReference>
<keyword evidence="5 6" id="KW-0819">tRNA processing</keyword>
<evidence type="ECO:0000256" key="6">
    <source>
        <dbReference type="HAMAP-Rule" id="MF_01872"/>
    </source>
</evidence>
<protein>
    <recommendedName>
        <fullName evidence="6">tRNA1(Val) (adenine(37)-N6)-methyltransferase</fullName>
        <ecNumber evidence="6">2.1.1.223</ecNumber>
    </recommendedName>
    <alternativeName>
        <fullName evidence="6">tRNA m6A37 methyltransferase</fullName>
    </alternativeName>
</protein>
<dbReference type="EMBL" id="CP048409">
    <property type="protein sequence ID" value="QIA06897.1"/>
    <property type="molecule type" value="Genomic_DNA"/>
</dbReference>
<dbReference type="KEGG" id="drc:G0Q07_03725"/>
<dbReference type="InterPro" id="IPR029063">
    <property type="entry name" value="SAM-dependent_MTases_sf"/>
</dbReference>
<dbReference type="GO" id="GO:0032259">
    <property type="term" value="P:methylation"/>
    <property type="evidence" value="ECO:0007669"/>
    <property type="project" value="UniProtKB-KW"/>
</dbReference>
<sequence length="217" mass="24434">MKVGIDGILLGAWANVCHCKQILDIGTGTGLIALMLAQRSQADITAIEIEKNAAEEAAKNVAASVWKERVKVQHISLQKFASETTQQFDLIVSNPPYFQNSLKAGNENRSLARHTDSLSHKTLLYSTSKLLSEEGRCAFVFPETVLKDIEHLAKLNHLYLTRITMVSPNENKPTNRILVEMIKKECSTATDRLQIYNNDGSWNDKFKKLTCDYYLNF</sequence>
<dbReference type="GO" id="GO:0005737">
    <property type="term" value="C:cytoplasm"/>
    <property type="evidence" value="ECO:0007669"/>
    <property type="project" value="UniProtKB-SubCell"/>
</dbReference>
<dbReference type="CDD" id="cd02440">
    <property type="entry name" value="AdoMet_MTases"/>
    <property type="match status" value="1"/>
</dbReference>
<dbReference type="Proteomes" id="UP000474630">
    <property type="component" value="Chromosome"/>
</dbReference>
<dbReference type="InterPro" id="IPR002052">
    <property type="entry name" value="DNA_methylase_N6_adenine_CS"/>
</dbReference>
<feature type="domain" description="Methyltransferase small" evidence="7">
    <location>
        <begin position="18"/>
        <end position="101"/>
    </location>
</feature>
<comment type="subcellular location">
    <subcellularLocation>
        <location evidence="6">Cytoplasm</location>
    </subcellularLocation>
</comment>